<protein>
    <recommendedName>
        <fullName evidence="1">Elongation factor SelB fourth winged-helix domain-containing protein</fullName>
    </recommendedName>
</protein>
<dbReference type="Gene3D" id="1.10.10.10">
    <property type="entry name" value="Winged helix-like DNA-binding domain superfamily/Winged helix DNA-binding domain"/>
    <property type="match status" value="1"/>
</dbReference>
<proteinExistence type="predicted"/>
<evidence type="ECO:0000313" key="2">
    <source>
        <dbReference type="EMBL" id="SVD82525.1"/>
    </source>
</evidence>
<evidence type="ECO:0000259" key="1">
    <source>
        <dbReference type="Pfam" id="PF09107"/>
    </source>
</evidence>
<dbReference type="GO" id="GO:0003746">
    <property type="term" value="F:translation elongation factor activity"/>
    <property type="evidence" value="ECO:0007669"/>
    <property type="project" value="InterPro"/>
</dbReference>
<dbReference type="Pfam" id="PF09107">
    <property type="entry name" value="WHD_3rd_SelB"/>
    <property type="match status" value="1"/>
</dbReference>
<feature type="non-terminal residue" evidence="2">
    <location>
        <position position="1"/>
    </location>
</feature>
<gene>
    <name evidence="2" type="ORF">METZ01_LOCUS435379</name>
</gene>
<dbReference type="GO" id="GO:0003723">
    <property type="term" value="F:RNA binding"/>
    <property type="evidence" value="ECO:0007669"/>
    <property type="project" value="InterPro"/>
</dbReference>
<organism evidence="2">
    <name type="scientific">marine metagenome</name>
    <dbReference type="NCBI Taxonomy" id="408172"/>
    <lineage>
        <taxon>unclassified sequences</taxon>
        <taxon>metagenomes</taxon>
        <taxon>ecological metagenomes</taxon>
    </lineage>
</organism>
<dbReference type="GO" id="GO:0001514">
    <property type="term" value="P:selenocysteine incorporation"/>
    <property type="evidence" value="ECO:0007669"/>
    <property type="project" value="InterPro"/>
</dbReference>
<dbReference type="InterPro" id="IPR036390">
    <property type="entry name" value="WH_DNA-bd_sf"/>
</dbReference>
<name>A0A382YI75_9ZZZZ</name>
<dbReference type="SUPFAM" id="SSF46785">
    <property type="entry name" value="Winged helix' DNA-binding domain"/>
    <property type="match status" value="1"/>
</dbReference>
<dbReference type="InterPro" id="IPR036388">
    <property type="entry name" value="WH-like_DNA-bd_sf"/>
</dbReference>
<sequence length="67" mass="8054">ENLMFTQTNFLKLREKVTQHFANHTEMSVSEFKELAHTSRKYAVPLLEYFDKLKITYRDGNTRKMVK</sequence>
<reference evidence="2" key="1">
    <citation type="submission" date="2018-05" db="EMBL/GenBank/DDBJ databases">
        <authorList>
            <person name="Lanie J.A."/>
            <person name="Ng W.-L."/>
            <person name="Kazmierczak K.M."/>
            <person name="Andrzejewski T.M."/>
            <person name="Davidsen T.M."/>
            <person name="Wayne K.J."/>
            <person name="Tettelin H."/>
            <person name="Glass J.I."/>
            <person name="Rusch D."/>
            <person name="Podicherti R."/>
            <person name="Tsui H.-C.T."/>
            <person name="Winkler M.E."/>
        </authorList>
    </citation>
    <scope>NUCLEOTIDE SEQUENCE</scope>
</reference>
<dbReference type="InterPro" id="IPR015191">
    <property type="entry name" value="SelB_WHD4"/>
</dbReference>
<accession>A0A382YI75</accession>
<feature type="domain" description="Elongation factor SelB fourth winged-helix" evidence="1">
    <location>
        <begin position="20"/>
        <end position="64"/>
    </location>
</feature>
<dbReference type="GO" id="GO:0005525">
    <property type="term" value="F:GTP binding"/>
    <property type="evidence" value="ECO:0007669"/>
    <property type="project" value="InterPro"/>
</dbReference>
<dbReference type="AlphaFoldDB" id="A0A382YI75"/>
<dbReference type="GO" id="GO:0005737">
    <property type="term" value="C:cytoplasm"/>
    <property type="evidence" value="ECO:0007669"/>
    <property type="project" value="InterPro"/>
</dbReference>
<dbReference type="EMBL" id="UINC01175741">
    <property type="protein sequence ID" value="SVD82525.1"/>
    <property type="molecule type" value="Genomic_DNA"/>
</dbReference>